<dbReference type="EMBL" id="JBHTMA010000040">
    <property type="protein sequence ID" value="MFD1228667.1"/>
    <property type="molecule type" value="Genomic_DNA"/>
</dbReference>
<keyword evidence="3" id="KW-1185">Reference proteome</keyword>
<organism evidence="2 3">
    <name type="scientific">Pseudochrobactrum kiredjianiae</name>
    <dbReference type="NCBI Taxonomy" id="386305"/>
    <lineage>
        <taxon>Bacteria</taxon>
        <taxon>Pseudomonadati</taxon>
        <taxon>Pseudomonadota</taxon>
        <taxon>Alphaproteobacteria</taxon>
        <taxon>Hyphomicrobiales</taxon>
        <taxon>Brucellaceae</taxon>
        <taxon>Pseudochrobactrum</taxon>
    </lineage>
</organism>
<dbReference type="RefSeq" id="WP_289385384.1">
    <property type="nucleotide sequence ID" value="NZ_JAUCBM010000001.1"/>
</dbReference>
<reference evidence="3" key="1">
    <citation type="journal article" date="2019" name="Int. J. Syst. Evol. Microbiol.">
        <title>The Global Catalogue of Microorganisms (GCM) 10K type strain sequencing project: providing services to taxonomists for standard genome sequencing and annotation.</title>
        <authorList>
            <consortium name="The Broad Institute Genomics Platform"/>
            <consortium name="The Broad Institute Genome Sequencing Center for Infectious Disease"/>
            <person name="Wu L."/>
            <person name="Ma J."/>
        </authorList>
    </citation>
    <scope>NUCLEOTIDE SEQUENCE [LARGE SCALE GENOMIC DNA]</scope>
    <source>
        <strain evidence="3">CCUG 49584</strain>
    </source>
</reference>
<evidence type="ECO:0000313" key="3">
    <source>
        <dbReference type="Proteomes" id="UP001597263"/>
    </source>
</evidence>
<evidence type="ECO:0000256" key="1">
    <source>
        <dbReference type="SAM" id="MobiDB-lite"/>
    </source>
</evidence>
<evidence type="ECO:0000313" key="2">
    <source>
        <dbReference type="EMBL" id="MFD1228667.1"/>
    </source>
</evidence>
<sequence length="498" mass="53701">MRNLLTSFLDQRETIGNLLAPFVTGQPQQFQQRDPQALRDAVLSGLPQQAPQQQAPATPDLLGAFFNAQPQQQQPAVANMLLQGLEPSQKSVQPLLPPINIDPQKVAEVPRAVDSMQTAATPHTVLQQQPQAKSGGFADMLSKFGESDFGQRFSDMMLGWGMGGTMQDSLSKGSQMIAAGNQDRKTKKTQNQTIEWLKGQGMSEAEAQATASDRPALNAFLIALRKGVDPKDALQQRKLELEIKSLENPQLSPSDQLAREKFEWDKTQGGVDAPKIVELYDAEVGQPYKATWNAATQTFDRIGGIKAPSGTQLSVGPNGEITFQQGSGLKPLTEGQSKDAVFATRAEGSLGILNQHGNALADFQDKMASGVPVVGNYLKSEGYQKAEQAGQEFLQAILRKDTGAAITKEETSEYGAVYLPRPGDSAAVLQQKAASRQRALEALKAGMPPQAILQAETAMKNTDAAYPPSGAPQSGMLEDGYRFKGGNPSDPNNWEKVQ</sequence>
<gene>
    <name evidence="2" type="ORF">ACFQ35_16105</name>
</gene>
<evidence type="ECO:0008006" key="4">
    <source>
        <dbReference type="Google" id="ProtNLM"/>
    </source>
</evidence>
<feature type="region of interest" description="Disordered" evidence="1">
    <location>
        <begin position="463"/>
        <end position="498"/>
    </location>
</feature>
<accession>A0ABW3V7R7</accession>
<dbReference type="Proteomes" id="UP001597263">
    <property type="component" value="Unassembled WGS sequence"/>
</dbReference>
<comment type="caution">
    <text evidence="2">The sequence shown here is derived from an EMBL/GenBank/DDBJ whole genome shotgun (WGS) entry which is preliminary data.</text>
</comment>
<name>A0ABW3V7R7_9HYPH</name>
<protein>
    <recommendedName>
        <fullName evidence="4">Peptidoglycan-binding protein</fullName>
    </recommendedName>
</protein>
<proteinExistence type="predicted"/>